<proteinExistence type="predicted"/>
<dbReference type="Proteomes" id="UP000693946">
    <property type="component" value="Linkage Group LG3"/>
</dbReference>
<dbReference type="AlphaFoldDB" id="A0AAV6QWK8"/>
<accession>A0AAV6QWK8</accession>
<reference evidence="1 2" key="1">
    <citation type="journal article" date="2021" name="Sci. Rep.">
        <title>Chromosome anchoring in Senegalese sole (Solea senegalensis) reveals sex-associated markers and genome rearrangements in flatfish.</title>
        <authorList>
            <person name="Guerrero-Cozar I."/>
            <person name="Gomez-Garrido J."/>
            <person name="Berbel C."/>
            <person name="Martinez-Blanch J.F."/>
            <person name="Alioto T."/>
            <person name="Claros M.G."/>
            <person name="Gagnaire P.A."/>
            <person name="Manchado M."/>
        </authorList>
    </citation>
    <scope>NUCLEOTIDE SEQUENCE [LARGE SCALE GENOMIC DNA]</scope>
    <source>
        <strain evidence="1">Sse05_10M</strain>
    </source>
</reference>
<dbReference type="EMBL" id="JAGKHQ010000015">
    <property type="protein sequence ID" value="KAG7497298.1"/>
    <property type="molecule type" value="Genomic_DNA"/>
</dbReference>
<keyword evidence="2" id="KW-1185">Reference proteome</keyword>
<sequence>MAEIVLVMEIKDDSDKYTDQECNRTFNFTAVILQVLAVANEGSENICIKGKMCFGLKEGDDDEEEAEEERPLMSVKRKRSTVGVQVSVCLCLTQNKKKMEYFGGITSLKFAPR</sequence>
<protein>
    <submittedName>
        <fullName evidence="1">Uncharacterized protein</fullName>
    </submittedName>
</protein>
<organism evidence="1 2">
    <name type="scientific">Solea senegalensis</name>
    <name type="common">Senegalese sole</name>
    <dbReference type="NCBI Taxonomy" id="28829"/>
    <lineage>
        <taxon>Eukaryota</taxon>
        <taxon>Metazoa</taxon>
        <taxon>Chordata</taxon>
        <taxon>Craniata</taxon>
        <taxon>Vertebrata</taxon>
        <taxon>Euteleostomi</taxon>
        <taxon>Actinopterygii</taxon>
        <taxon>Neopterygii</taxon>
        <taxon>Teleostei</taxon>
        <taxon>Neoteleostei</taxon>
        <taxon>Acanthomorphata</taxon>
        <taxon>Carangaria</taxon>
        <taxon>Pleuronectiformes</taxon>
        <taxon>Pleuronectoidei</taxon>
        <taxon>Soleidae</taxon>
        <taxon>Solea</taxon>
    </lineage>
</organism>
<name>A0AAV6QWK8_SOLSE</name>
<gene>
    <name evidence="1" type="ORF">JOB18_035059</name>
</gene>
<comment type="caution">
    <text evidence="1">The sequence shown here is derived from an EMBL/GenBank/DDBJ whole genome shotgun (WGS) entry which is preliminary data.</text>
</comment>
<evidence type="ECO:0000313" key="1">
    <source>
        <dbReference type="EMBL" id="KAG7497298.1"/>
    </source>
</evidence>
<evidence type="ECO:0000313" key="2">
    <source>
        <dbReference type="Proteomes" id="UP000693946"/>
    </source>
</evidence>